<protein>
    <submittedName>
        <fullName evidence="1">Uncharacterized protein</fullName>
    </submittedName>
</protein>
<organism evidence="1 2">
    <name type="scientific">Methylophaga nitratireducenticrescens</name>
    <dbReference type="NCBI Taxonomy" id="754476"/>
    <lineage>
        <taxon>Bacteria</taxon>
        <taxon>Pseudomonadati</taxon>
        <taxon>Pseudomonadota</taxon>
        <taxon>Gammaproteobacteria</taxon>
        <taxon>Thiotrichales</taxon>
        <taxon>Piscirickettsiaceae</taxon>
        <taxon>Methylophaga</taxon>
    </lineage>
</organism>
<dbReference type="AlphaFoldDB" id="I1XEX7"/>
<dbReference type="STRING" id="754476.Q7A_85"/>
<dbReference type="Pfam" id="PF08895">
    <property type="entry name" value="DUF1840"/>
    <property type="match status" value="1"/>
</dbReference>
<dbReference type="Proteomes" id="UP000009144">
    <property type="component" value="Chromosome"/>
</dbReference>
<evidence type="ECO:0000313" key="2">
    <source>
        <dbReference type="Proteomes" id="UP000009144"/>
    </source>
</evidence>
<proteinExistence type="predicted"/>
<dbReference type="RefSeq" id="WP_014705322.1">
    <property type="nucleotide sequence ID" value="NC_017857.3"/>
</dbReference>
<accession>I1XEX7</accession>
<dbReference type="KEGG" id="mej:Q7A_85"/>
<dbReference type="PATRIC" id="fig|754476.3.peg.84"/>
<reference evidence="1 2" key="1">
    <citation type="journal article" date="2012" name="J. Bacteriol.">
        <title>Complete genome sequences of Methylophaga sp. strain JAM1 and Methylophaga sp. strain JAM7.</title>
        <authorList>
            <person name="Villeneuve C."/>
            <person name="Martineau C."/>
            <person name="Mauffrey F."/>
            <person name="Villemur R."/>
        </authorList>
    </citation>
    <scope>NUCLEOTIDE SEQUENCE [LARGE SCALE GENOMIC DNA]</scope>
    <source>
        <strain evidence="1 2">JAM1</strain>
    </source>
</reference>
<name>I1XEX7_METNJ</name>
<reference evidence="1 2" key="2">
    <citation type="journal article" date="2013" name="Int. J. Syst. Evol. Microbiol.">
        <title>Methylophaga nitratireducenticrescens sp. nov. and Methylophaga frappieri sp. nov., isolated from the biofilm of the methanol-fed denitrification system treating the seawater at the Montreal Biodome.</title>
        <authorList>
            <person name="Villeneuve C."/>
            <person name="Martineau C."/>
            <person name="Mauffrey F."/>
            <person name="Villemur R."/>
        </authorList>
    </citation>
    <scope>NUCLEOTIDE SEQUENCE [LARGE SCALE GENOMIC DNA]</scope>
    <source>
        <strain evidence="1 2">JAM1</strain>
    </source>
</reference>
<dbReference type="EMBL" id="CP003390">
    <property type="protein sequence ID" value="AFI82946.1"/>
    <property type="molecule type" value="Genomic_DNA"/>
</dbReference>
<dbReference type="eggNOG" id="ENOG5030N4C">
    <property type="taxonomic scope" value="Bacteria"/>
</dbReference>
<sequence length="98" mass="10449">MIVTFSTKAYADITMFGDVAKDMLKIMGHSGTIPGAFQPQDLPSALAKLQKAVDSSKAAEQDPKDGEFKPGLSQRALPLINLLNAAIDANADVMWDGK</sequence>
<evidence type="ECO:0000313" key="1">
    <source>
        <dbReference type="EMBL" id="AFI82946.1"/>
    </source>
</evidence>
<gene>
    <name evidence="1" type="ordered locus">Q7A_85</name>
</gene>
<dbReference type="OrthoDB" id="5625523at2"/>
<dbReference type="InterPro" id="IPR014991">
    <property type="entry name" value="DUF1840"/>
</dbReference>
<dbReference type="HOGENOM" id="CLU_146690_1_0_6"/>
<keyword evidence="2" id="KW-1185">Reference proteome</keyword>